<dbReference type="Gene3D" id="1.10.443.10">
    <property type="entry name" value="Intergrase catalytic core"/>
    <property type="match status" value="1"/>
</dbReference>
<dbReference type="GO" id="GO:0006310">
    <property type="term" value="P:DNA recombination"/>
    <property type="evidence" value="ECO:0007669"/>
    <property type="project" value="UniProtKB-KW"/>
</dbReference>
<keyword evidence="2" id="KW-0229">DNA integration</keyword>
<dbReference type="RefSeq" id="WP_140235061.1">
    <property type="nucleotide sequence ID" value="NZ_CP041036.1"/>
</dbReference>
<keyword evidence="4" id="KW-0233">DNA recombination</keyword>
<keyword evidence="3" id="KW-0238">DNA-binding</keyword>
<proteinExistence type="inferred from homology"/>
<dbReference type="KEGG" id="spol:FH971_16495"/>
<evidence type="ECO:0000313" key="6">
    <source>
        <dbReference type="EMBL" id="QDE32422.1"/>
    </source>
</evidence>
<dbReference type="InterPro" id="IPR002104">
    <property type="entry name" value="Integrase_catalytic"/>
</dbReference>
<dbReference type="SUPFAM" id="SSF56349">
    <property type="entry name" value="DNA breaking-rejoining enzymes"/>
    <property type="match status" value="1"/>
</dbReference>
<gene>
    <name evidence="6" type="ORF">FH971_16495</name>
</gene>
<name>A0A4Y5YHY5_9GAMM</name>
<evidence type="ECO:0000256" key="1">
    <source>
        <dbReference type="ARBA" id="ARBA00008857"/>
    </source>
</evidence>
<comment type="similarity">
    <text evidence="1">Belongs to the 'phage' integrase family.</text>
</comment>
<dbReference type="EMBL" id="CP041036">
    <property type="protein sequence ID" value="QDE32422.1"/>
    <property type="molecule type" value="Genomic_DNA"/>
</dbReference>
<dbReference type="InterPro" id="IPR011010">
    <property type="entry name" value="DNA_brk_join_enz"/>
</dbReference>
<evidence type="ECO:0000256" key="4">
    <source>
        <dbReference type="ARBA" id="ARBA00023172"/>
    </source>
</evidence>
<dbReference type="InterPro" id="IPR010998">
    <property type="entry name" value="Integrase_recombinase_N"/>
</dbReference>
<dbReference type="PANTHER" id="PTHR30349">
    <property type="entry name" value="PHAGE INTEGRASE-RELATED"/>
    <property type="match status" value="1"/>
</dbReference>
<protein>
    <submittedName>
        <fullName evidence="6">Integrase</fullName>
    </submittedName>
</protein>
<feature type="domain" description="Tyr recombinase" evidence="5">
    <location>
        <begin position="167"/>
        <end position="325"/>
    </location>
</feature>
<dbReference type="InterPro" id="IPR050090">
    <property type="entry name" value="Tyrosine_recombinase_XerCD"/>
</dbReference>
<organism evidence="6 7">
    <name type="scientific">Shewanella polaris</name>
    <dbReference type="NCBI Taxonomy" id="2588449"/>
    <lineage>
        <taxon>Bacteria</taxon>
        <taxon>Pseudomonadati</taxon>
        <taxon>Pseudomonadota</taxon>
        <taxon>Gammaproteobacteria</taxon>
        <taxon>Alteromonadales</taxon>
        <taxon>Shewanellaceae</taxon>
        <taxon>Shewanella</taxon>
    </lineage>
</organism>
<accession>A0A4Y5YHY5</accession>
<dbReference type="GO" id="GO:0015074">
    <property type="term" value="P:DNA integration"/>
    <property type="evidence" value="ECO:0007669"/>
    <property type="project" value="UniProtKB-KW"/>
</dbReference>
<dbReference type="InterPro" id="IPR013762">
    <property type="entry name" value="Integrase-like_cat_sf"/>
</dbReference>
<keyword evidence="7" id="KW-1185">Reference proteome</keyword>
<sequence>MRTRKPEDAWMPPSVYLHTRSGVAVSYVIKRRNSTKVLCKITATKAEVWQAYEREVAETSLEYTVNRLVIDYLGSQNFIDLAPRTQRDRTRELELFSKVFGEMKPEQVEPFHVRQYIDLRGKTSKTQANHELAAASVMFAWGYERGLCNSNPAKGVKKFKLKARDRYITDTEYNALLACAETRLAIACEISYLCAARQGDVVQLTWSQISDDGIYIQQGKTGKKQIKAWSKRLAEVINESKLLHKGVASIYVINKNKGGKLTQEGLRSAWKRAMLKMEQEYPSIERTFTFHDIKAKGISDFDGTLAEKQQYSGHKTMAQVNTYDRKVSVVPTIGSKAK</sequence>
<dbReference type="PANTHER" id="PTHR30349:SF41">
    <property type="entry name" value="INTEGRASE_RECOMBINASE PROTEIN MJ0367-RELATED"/>
    <property type="match status" value="1"/>
</dbReference>
<reference evidence="6 7" key="1">
    <citation type="submission" date="2019-06" db="EMBL/GenBank/DDBJ databases">
        <title>The genome of Shewanella sp. SM1901.</title>
        <authorList>
            <person name="Cha Q."/>
        </authorList>
    </citation>
    <scope>NUCLEOTIDE SEQUENCE [LARGE SCALE GENOMIC DNA]</scope>
    <source>
        <strain evidence="6 7">SM1901</strain>
    </source>
</reference>
<dbReference type="GO" id="GO:0003677">
    <property type="term" value="F:DNA binding"/>
    <property type="evidence" value="ECO:0007669"/>
    <property type="project" value="UniProtKB-KW"/>
</dbReference>
<evidence type="ECO:0000256" key="3">
    <source>
        <dbReference type="ARBA" id="ARBA00023125"/>
    </source>
</evidence>
<dbReference type="Pfam" id="PF00589">
    <property type="entry name" value="Phage_integrase"/>
    <property type="match status" value="1"/>
</dbReference>
<dbReference type="Proteomes" id="UP000319809">
    <property type="component" value="Chromosome"/>
</dbReference>
<evidence type="ECO:0000259" key="5">
    <source>
        <dbReference type="Pfam" id="PF00589"/>
    </source>
</evidence>
<dbReference type="Gene3D" id="1.10.150.130">
    <property type="match status" value="1"/>
</dbReference>
<evidence type="ECO:0000256" key="2">
    <source>
        <dbReference type="ARBA" id="ARBA00022908"/>
    </source>
</evidence>
<dbReference type="AlphaFoldDB" id="A0A4Y5YHY5"/>
<evidence type="ECO:0000313" key="7">
    <source>
        <dbReference type="Proteomes" id="UP000319809"/>
    </source>
</evidence>